<evidence type="ECO:0000313" key="5">
    <source>
        <dbReference type="Proteomes" id="UP000472273"/>
    </source>
</evidence>
<dbReference type="PANTHER" id="PTHR14845">
    <property type="entry name" value="COILED-COIL DOMAIN-CONTAINING 166"/>
    <property type="match status" value="1"/>
</dbReference>
<evidence type="ECO:0000256" key="2">
    <source>
        <dbReference type="SAM" id="Coils"/>
    </source>
</evidence>
<dbReference type="GeneTree" id="ENSGT00960000187265"/>
<dbReference type="PANTHER" id="PTHR14845:SF0">
    <property type="entry name" value="DUF4515 DOMAIN-CONTAINING PROTEIN"/>
    <property type="match status" value="1"/>
</dbReference>
<keyword evidence="5" id="KW-1185">Reference proteome</keyword>
<name>A0A670ZW92_PSETE</name>
<sequence>VAPFKKSMVKQQSSSEQFFTEREQHLKKEYATLTEYIKDYSDRVDRFQDENELLDKEAQEIQENNKAYLTYLAKRTLLCQNAIITLNDQNRSDLASVLKQKDELTSQYKDREKEVRSQLIEMETKYSLMNKEVDDLRPFKELQSDQLSRIWDKWPHPSPPSRLYHLLLVSSTFFFLLLLAKSTHSSL</sequence>
<dbReference type="Pfam" id="PF14988">
    <property type="entry name" value="DUF4515"/>
    <property type="match status" value="1"/>
</dbReference>
<dbReference type="AlphaFoldDB" id="A0A670ZW92"/>
<evidence type="ECO:0000256" key="1">
    <source>
        <dbReference type="ARBA" id="ARBA00023054"/>
    </source>
</evidence>
<dbReference type="Proteomes" id="UP000472273">
    <property type="component" value="Unplaced"/>
</dbReference>
<protein>
    <recommendedName>
        <fullName evidence="3">DUF4515 domain-containing protein</fullName>
    </recommendedName>
</protein>
<reference evidence="4" key="2">
    <citation type="submission" date="2025-09" db="UniProtKB">
        <authorList>
            <consortium name="Ensembl"/>
        </authorList>
    </citation>
    <scope>IDENTIFICATION</scope>
</reference>
<proteinExistence type="predicted"/>
<evidence type="ECO:0000313" key="4">
    <source>
        <dbReference type="Ensembl" id="ENSPTXP00000027010.1"/>
    </source>
</evidence>
<dbReference type="InterPro" id="IPR032777">
    <property type="entry name" value="DUF4515"/>
</dbReference>
<dbReference type="Ensembl" id="ENSPTXT00000027840.1">
    <property type="protein sequence ID" value="ENSPTXP00000027010.1"/>
    <property type="gene ID" value="ENSPTXG00000018643.1"/>
</dbReference>
<evidence type="ECO:0000259" key="3">
    <source>
        <dbReference type="Pfam" id="PF14988"/>
    </source>
</evidence>
<accession>A0A670ZW92</accession>
<reference evidence="4" key="1">
    <citation type="submission" date="2025-08" db="UniProtKB">
        <authorList>
            <consortium name="Ensembl"/>
        </authorList>
    </citation>
    <scope>IDENTIFICATION</scope>
</reference>
<feature type="coiled-coil region" evidence="2">
    <location>
        <begin position="37"/>
        <end position="64"/>
    </location>
</feature>
<keyword evidence="1 2" id="KW-0175">Coiled coil</keyword>
<organism evidence="4 5">
    <name type="scientific">Pseudonaja textilis</name>
    <name type="common">Eastern brown snake</name>
    <dbReference type="NCBI Taxonomy" id="8673"/>
    <lineage>
        <taxon>Eukaryota</taxon>
        <taxon>Metazoa</taxon>
        <taxon>Chordata</taxon>
        <taxon>Craniata</taxon>
        <taxon>Vertebrata</taxon>
        <taxon>Euteleostomi</taxon>
        <taxon>Lepidosauria</taxon>
        <taxon>Squamata</taxon>
        <taxon>Bifurcata</taxon>
        <taxon>Unidentata</taxon>
        <taxon>Episquamata</taxon>
        <taxon>Toxicofera</taxon>
        <taxon>Serpentes</taxon>
        <taxon>Colubroidea</taxon>
        <taxon>Elapidae</taxon>
        <taxon>Hydrophiinae</taxon>
        <taxon>Pseudonaja</taxon>
    </lineage>
</organism>
<feature type="domain" description="DUF4515" evidence="3">
    <location>
        <begin position="65"/>
        <end position="147"/>
    </location>
</feature>
<dbReference type="OMA" id="LHTEQMH"/>